<comment type="caution">
    <text evidence="2">The sequence shown here is derived from an EMBL/GenBank/DDBJ whole genome shotgun (WGS) entry which is preliminary data.</text>
</comment>
<keyword evidence="1" id="KW-0732">Signal</keyword>
<sequence>MKRSIFILLFFMATLCTMQAQKNNYIHISGDAGTVANSERDKKFGLGGTLSWLTQDVFIAKNPGNYISLGAKAFNNPYGEGKLITSIMNDKDDAFNYLMALAGYRVTGQGISDGFFVEPRIGAVFGASGYTGFAFAPLAGYAYRNFDFSVYCDMGFGGENSAMLKKNFFTPGISIGYNFGF</sequence>
<feature type="signal peptide" evidence="1">
    <location>
        <begin position="1"/>
        <end position="22"/>
    </location>
</feature>
<evidence type="ECO:0000313" key="3">
    <source>
        <dbReference type="Proteomes" id="UP000053860"/>
    </source>
</evidence>
<gene>
    <name evidence="2" type="ORF">XD92_0044</name>
</gene>
<name>A0A117M178_9BACT</name>
<dbReference type="EMBL" id="LGGN01000003">
    <property type="protein sequence ID" value="KUK78790.1"/>
    <property type="molecule type" value="Genomic_DNA"/>
</dbReference>
<protein>
    <recommendedName>
        <fullName evidence="4">Outer membrane protein beta-barrel domain-containing protein</fullName>
    </recommendedName>
</protein>
<organism evidence="2 3">
    <name type="scientific">Proteiniphilum acetatigenes</name>
    <dbReference type="NCBI Taxonomy" id="294710"/>
    <lineage>
        <taxon>Bacteria</taxon>
        <taxon>Pseudomonadati</taxon>
        <taxon>Bacteroidota</taxon>
        <taxon>Bacteroidia</taxon>
        <taxon>Bacteroidales</taxon>
        <taxon>Dysgonomonadaceae</taxon>
        <taxon>Proteiniphilum</taxon>
    </lineage>
</organism>
<dbReference type="Proteomes" id="UP000053860">
    <property type="component" value="Unassembled WGS sequence"/>
</dbReference>
<dbReference type="AlphaFoldDB" id="A0A117M178"/>
<feature type="chain" id="PRO_5007150965" description="Outer membrane protein beta-barrel domain-containing protein" evidence="1">
    <location>
        <begin position="23"/>
        <end position="181"/>
    </location>
</feature>
<reference evidence="3" key="1">
    <citation type="journal article" date="2015" name="MBio">
        <title>Genome-Resolved Metagenomic Analysis Reveals Roles for Candidate Phyla and Other Microbial Community Members in Biogeochemical Transformations in Oil Reservoirs.</title>
        <authorList>
            <person name="Hu P."/>
            <person name="Tom L."/>
            <person name="Singh A."/>
            <person name="Thomas B.C."/>
            <person name="Baker B.J."/>
            <person name="Piceno Y.M."/>
            <person name="Andersen G.L."/>
            <person name="Banfield J.F."/>
        </authorList>
    </citation>
    <scope>NUCLEOTIDE SEQUENCE [LARGE SCALE GENOMIC DNA]</scope>
</reference>
<proteinExistence type="predicted"/>
<evidence type="ECO:0000313" key="2">
    <source>
        <dbReference type="EMBL" id="KUK78790.1"/>
    </source>
</evidence>
<evidence type="ECO:0008006" key="4">
    <source>
        <dbReference type="Google" id="ProtNLM"/>
    </source>
</evidence>
<evidence type="ECO:0000256" key="1">
    <source>
        <dbReference type="SAM" id="SignalP"/>
    </source>
</evidence>
<accession>A0A117M178</accession>